<protein>
    <submittedName>
        <fullName evidence="1">42827_t:CDS:1</fullName>
    </submittedName>
</protein>
<gene>
    <name evidence="1" type="ORF">GMARGA_LOCUS20624</name>
</gene>
<organism evidence="1 2">
    <name type="scientific">Gigaspora margarita</name>
    <dbReference type="NCBI Taxonomy" id="4874"/>
    <lineage>
        <taxon>Eukaryota</taxon>
        <taxon>Fungi</taxon>
        <taxon>Fungi incertae sedis</taxon>
        <taxon>Mucoromycota</taxon>
        <taxon>Glomeromycotina</taxon>
        <taxon>Glomeromycetes</taxon>
        <taxon>Diversisporales</taxon>
        <taxon>Gigasporaceae</taxon>
        <taxon>Gigaspora</taxon>
    </lineage>
</organism>
<evidence type="ECO:0000313" key="2">
    <source>
        <dbReference type="Proteomes" id="UP000789901"/>
    </source>
</evidence>
<proteinExistence type="predicted"/>
<name>A0ABN7VMQ5_GIGMA</name>
<dbReference type="Proteomes" id="UP000789901">
    <property type="component" value="Unassembled WGS sequence"/>
</dbReference>
<keyword evidence="2" id="KW-1185">Reference proteome</keyword>
<evidence type="ECO:0000313" key="1">
    <source>
        <dbReference type="EMBL" id="CAG8787073.1"/>
    </source>
</evidence>
<reference evidence="1 2" key="1">
    <citation type="submission" date="2021-06" db="EMBL/GenBank/DDBJ databases">
        <authorList>
            <person name="Kallberg Y."/>
            <person name="Tangrot J."/>
            <person name="Rosling A."/>
        </authorList>
    </citation>
    <scope>NUCLEOTIDE SEQUENCE [LARGE SCALE GENOMIC DNA]</scope>
    <source>
        <strain evidence="1 2">120-4 pot B 10/14</strain>
    </source>
</reference>
<feature type="non-terminal residue" evidence="1">
    <location>
        <position position="1"/>
    </location>
</feature>
<comment type="caution">
    <text evidence="1">The sequence shown here is derived from an EMBL/GenBank/DDBJ whole genome shotgun (WGS) entry which is preliminary data.</text>
</comment>
<dbReference type="EMBL" id="CAJVQB010018259">
    <property type="protein sequence ID" value="CAG8787073.1"/>
    <property type="molecule type" value="Genomic_DNA"/>
</dbReference>
<sequence length="119" mass="14153">IKNACYAEETCKSINKLYEEMTNYWIDLKKPNEDSVVIDAATWMRRFTNDFISVVTTSERTFAIRNYYKVLNNEKITQEIMDSEDFVESISTFFEDNQMIFIPKLLQKFPLINGRVRNQ</sequence>
<accession>A0ABN7VMQ5</accession>